<dbReference type="PROSITE" id="PS50175">
    <property type="entry name" value="ASP_PROT_RETROV"/>
    <property type="match status" value="1"/>
</dbReference>
<evidence type="ECO:0000259" key="2">
    <source>
        <dbReference type="PROSITE" id="PS50175"/>
    </source>
</evidence>
<keyword evidence="1" id="KW-0378">Hydrolase</keyword>
<protein>
    <recommendedName>
        <fullName evidence="2">Peptidase A2 domain-containing protein</fullName>
    </recommendedName>
</protein>
<organism evidence="3">
    <name type="scientific">marine sediment metagenome</name>
    <dbReference type="NCBI Taxonomy" id="412755"/>
    <lineage>
        <taxon>unclassified sequences</taxon>
        <taxon>metagenomes</taxon>
        <taxon>ecological metagenomes</taxon>
    </lineage>
</organism>
<feature type="non-terminal residue" evidence="3">
    <location>
        <position position="87"/>
    </location>
</feature>
<dbReference type="AlphaFoldDB" id="X1MID2"/>
<dbReference type="SUPFAM" id="SSF50630">
    <property type="entry name" value="Acid proteases"/>
    <property type="match status" value="1"/>
</dbReference>
<gene>
    <name evidence="3" type="ORF">S06H3_28764</name>
</gene>
<dbReference type="EMBL" id="BARV01016808">
    <property type="protein sequence ID" value="GAI31018.1"/>
    <property type="molecule type" value="Genomic_DNA"/>
</dbReference>
<comment type="caution">
    <text evidence="3">The sequence shown here is derived from an EMBL/GenBank/DDBJ whole genome shotgun (WGS) entry which is preliminary data.</text>
</comment>
<evidence type="ECO:0000313" key="3">
    <source>
        <dbReference type="EMBL" id="GAI31018.1"/>
    </source>
</evidence>
<reference evidence="3" key="1">
    <citation type="journal article" date="2014" name="Front. Microbiol.">
        <title>High frequency of phylogenetically diverse reductive dehalogenase-homologous genes in deep subseafloor sedimentary metagenomes.</title>
        <authorList>
            <person name="Kawai M."/>
            <person name="Futagami T."/>
            <person name="Toyoda A."/>
            <person name="Takaki Y."/>
            <person name="Nishi S."/>
            <person name="Hori S."/>
            <person name="Arai W."/>
            <person name="Tsubouchi T."/>
            <person name="Morono Y."/>
            <person name="Uchiyama I."/>
            <person name="Ito T."/>
            <person name="Fujiyama A."/>
            <person name="Inagaki F."/>
            <person name="Takami H."/>
        </authorList>
    </citation>
    <scope>NUCLEOTIDE SEQUENCE</scope>
    <source>
        <strain evidence="3">Expedition CK06-06</strain>
    </source>
</reference>
<name>X1MID2_9ZZZZ</name>
<dbReference type="GO" id="GO:0006508">
    <property type="term" value="P:proteolysis"/>
    <property type="evidence" value="ECO:0007669"/>
    <property type="project" value="InterPro"/>
</dbReference>
<dbReference type="InterPro" id="IPR001995">
    <property type="entry name" value="Peptidase_A2_cat"/>
</dbReference>
<dbReference type="GO" id="GO:0004190">
    <property type="term" value="F:aspartic-type endopeptidase activity"/>
    <property type="evidence" value="ECO:0007669"/>
    <property type="project" value="InterPro"/>
</dbReference>
<proteinExistence type="predicted"/>
<evidence type="ECO:0000256" key="1">
    <source>
        <dbReference type="ARBA" id="ARBA00022801"/>
    </source>
</evidence>
<dbReference type="Gene3D" id="2.40.70.10">
    <property type="entry name" value="Acid Proteases"/>
    <property type="match status" value="1"/>
</dbReference>
<dbReference type="InterPro" id="IPR021109">
    <property type="entry name" value="Peptidase_aspartic_dom_sf"/>
</dbReference>
<sequence length="87" mass="9802">MEFPYQKEKSKLFGEIYRPIGEFEIETKLGWIPILAYIDSGADITLLPMSFIRALEIKVEEENIKDIGGVGGGKVPVIIKEVNMKIC</sequence>
<accession>X1MID2</accession>
<feature type="domain" description="Peptidase A2" evidence="2">
    <location>
        <begin position="34"/>
        <end position="72"/>
    </location>
</feature>